<dbReference type="EMBL" id="RCZC01000002">
    <property type="protein sequence ID" value="TPG55045.1"/>
    <property type="molecule type" value="Genomic_DNA"/>
</dbReference>
<proteinExistence type="predicted"/>
<accession>A0A502FZV7</accession>
<name>A0A502FZV7_9SPHN</name>
<dbReference type="Pfam" id="PF08401">
    <property type="entry name" value="ArdcN"/>
    <property type="match status" value="1"/>
</dbReference>
<gene>
    <name evidence="3" type="ORF">EAH76_10755</name>
</gene>
<protein>
    <submittedName>
        <fullName evidence="3">DUF1738 domain-containing protein</fullName>
    </submittedName>
</protein>
<organism evidence="3 4">
    <name type="scientific">Sphingomonas glacialis</name>
    <dbReference type="NCBI Taxonomy" id="658225"/>
    <lineage>
        <taxon>Bacteria</taxon>
        <taxon>Pseudomonadati</taxon>
        <taxon>Pseudomonadota</taxon>
        <taxon>Alphaproteobacteria</taxon>
        <taxon>Sphingomonadales</taxon>
        <taxon>Sphingomonadaceae</taxon>
        <taxon>Sphingomonas</taxon>
    </lineage>
</organism>
<sequence>MKDRTDTNRASLYAEVTSRVIAELEAGRLPWVQPWDGAACGCSMPHNAGTGRRYSGINVLILWAAVIDGGYQSQRWLTYRQAQAAGGNVRKGERGTTVCYADRFIPKGEQARAQDEDRDARQIAFLKRFTVFNVDQCEGLPEALAGVPDMSVETDILPQVQALIDASGADFRIGGVEAYYSPGRDYVAVPPQGAFGEPINWYRTALHELGHWTGHKSRLDREQRGSFGSGDYAREELVAEMASAFACASLSIRPTVRHADYIGSWLAVLRGDEKAIFRAASAASKAADYLLAFHDGSIADPWLESAA</sequence>
<feature type="domain" description="N-terminal" evidence="1">
    <location>
        <begin position="11"/>
        <end position="132"/>
    </location>
</feature>
<dbReference type="AlphaFoldDB" id="A0A502FZV7"/>
<dbReference type="InterPro" id="IPR017113">
    <property type="entry name" value="Antirestriction_ArdC"/>
</dbReference>
<comment type="caution">
    <text evidence="3">The sequence shown here is derived from an EMBL/GenBank/DDBJ whole genome shotgun (WGS) entry which is preliminary data.</text>
</comment>
<evidence type="ECO:0000259" key="2">
    <source>
        <dbReference type="Pfam" id="PF18818"/>
    </source>
</evidence>
<feature type="domain" description="Polyvalent protein metallopeptidase" evidence="2">
    <location>
        <begin position="159"/>
        <end position="281"/>
    </location>
</feature>
<evidence type="ECO:0000313" key="3">
    <source>
        <dbReference type="EMBL" id="TPG55045.1"/>
    </source>
</evidence>
<dbReference type="RefSeq" id="WP_140850184.1">
    <property type="nucleotide sequence ID" value="NZ_RCZC01000002.1"/>
</dbReference>
<dbReference type="InterPro" id="IPR041459">
    <property type="entry name" value="MPTase-PolyVal"/>
</dbReference>
<dbReference type="Pfam" id="PF18818">
    <property type="entry name" value="MPTase-PolyVal"/>
    <property type="match status" value="1"/>
</dbReference>
<reference evidence="3 4" key="1">
    <citation type="journal article" date="2019" name="Environ. Microbiol.">
        <title>Species interactions and distinct microbial communities in high Arctic permafrost affected cryosols are associated with the CH4 and CO2 gas fluxes.</title>
        <authorList>
            <person name="Altshuler I."/>
            <person name="Hamel J."/>
            <person name="Turney S."/>
            <person name="Magnuson E."/>
            <person name="Levesque R."/>
            <person name="Greer C."/>
            <person name="Whyte L.G."/>
        </authorList>
    </citation>
    <scope>NUCLEOTIDE SEQUENCE [LARGE SCALE GENOMIC DNA]</scope>
    <source>
        <strain evidence="3 4">E6.1</strain>
    </source>
</reference>
<dbReference type="PIRSF" id="PIRSF037112">
    <property type="entry name" value="Antirestriction_ArdC"/>
    <property type="match status" value="1"/>
</dbReference>
<dbReference type="InterPro" id="IPR013610">
    <property type="entry name" value="ArdC_N"/>
</dbReference>
<dbReference type="Proteomes" id="UP000319931">
    <property type="component" value="Unassembled WGS sequence"/>
</dbReference>
<evidence type="ECO:0000313" key="4">
    <source>
        <dbReference type="Proteomes" id="UP000319931"/>
    </source>
</evidence>
<keyword evidence="4" id="KW-1185">Reference proteome</keyword>
<evidence type="ECO:0000259" key="1">
    <source>
        <dbReference type="Pfam" id="PF08401"/>
    </source>
</evidence>
<dbReference type="OrthoDB" id="9792687at2"/>
<dbReference type="GO" id="GO:0003697">
    <property type="term" value="F:single-stranded DNA binding"/>
    <property type="evidence" value="ECO:0007669"/>
    <property type="project" value="InterPro"/>
</dbReference>